<evidence type="ECO:0000313" key="2">
    <source>
        <dbReference type="EMBL" id="MBT1697966.1"/>
    </source>
</evidence>
<dbReference type="InterPro" id="IPR008969">
    <property type="entry name" value="CarboxyPept-like_regulatory"/>
</dbReference>
<feature type="coiled-coil region" evidence="1">
    <location>
        <begin position="35"/>
        <end position="86"/>
    </location>
</feature>
<sequence length="375" mass="41332">MKTRLCAMLLASMVLLYTSCSEKEVPQPVEDTERVDQLRNELRALQEKIYGKQVANELLTVDKEDLEKLQTELQAEITKLQELYSKAVTYTVIALDNLGNPIQGASVTLNQNGTLVTKTTDAKGSVQIENVRAGILGAVVKATGYTTVNYYATLAFAQDAGVNTRIVMIPKSGATNTYAVKGFLYANTNLANDTAGGVHYNGLPFIGWKGRNPATNVKGALGDNRTFEKVNKKITAKLWVNINYVPFSTSTGNGGNSADLVQLAYEDASVTAVFDANNQFTMNFPVTSIYSDAYGDNVAYWWEIAFEEFVADQTLVDYDPNGILDGGAPRTAWPLPKTYTAKRLFKANDWEGSDDTDRYAGEVINRDFYYYASTY</sequence>
<dbReference type="RefSeq" id="WP_254163838.1">
    <property type="nucleotide sequence ID" value="NZ_JAHESF010000012.1"/>
</dbReference>
<dbReference type="SUPFAM" id="SSF49464">
    <property type="entry name" value="Carboxypeptidase regulatory domain-like"/>
    <property type="match status" value="1"/>
</dbReference>
<accession>A0AAP2DKB7</accession>
<keyword evidence="3" id="KW-1185">Reference proteome</keyword>
<comment type="caution">
    <text evidence="2">The sequence shown here is derived from an EMBL/GenBank/DDBJ whole genome shotgun (WGS) entry which is preliminary data.</text>
</comment>
<proteinExistence type="predicted"/>
<reference evidence="2 3" key="1">
    <citation type="submission" date="2021-05" db="EMBL/GenBank/DDBJ databases">
        <title>A Polyphasic approach of four new species of the genus Ohtaekwangia: Ohtaekwangia histidinii sp. nov., Ohtaekwangia cretensis sp. nov., Ohtaekwangia indiensis sp. nov., Ohtaekwangia reichenbachii sp. nov. from diverse environment.</title>
        <authorList>
            <person name="Octaviana S."/>
        </authorList>
    </citation>
    <scope>NUCLEOTIDE SEQUENCE [LARGE SCALE GENOMIC DNA]</scope>
    <source>
        <strain evidence="2 3">PWU4</strain>
    </source>
</reference>
<keyword evidence="1" id="KW-0175">Coiled coil</keyword>
<evidence type="ECO:0000256" key="1">
    <source>
        <dbReference type="SAM" id="Coils"/>
    </source>
</evidence>
<gene>
    <name evidence="2" type="ORF">KK083_13820</name>
</gene>
<organism evidence="2 3">
    <name type="scientific">Chryseosolibacter histidini</name>
    <dbReference type="NCBI Taxonomy" id="2782349"/>
    <lineage>
        <taxon>Bacteria</taxon>
        <taxon>Pseudomonadati</taxon>
        <taxon>Bacteroidota</taxon>
        <taxon>Cytophagia</taxon>
        <taxon>Cytophagales</taxon>
        <taxon>Chryseotaleaceae</taxon>
        <taxon>Chryseosolibacter</taxon>
    </lineage>
</organism>
<dbReference type="Proteomes" id="UP001319200">
    <property type="component" value="Unassembled WGS sequence"/>
</dbReference>
<evidence type="ECO:0008006" key="4">
    <source>
        <dbReference type="Google" id="ProtNLM"/>
    </source>
</evidence>
<protein>
    <recommendedName>
        <fullName evidence="4">Carboxypeptidase regulatory-like domain-containing protein</fullName>
    </recommendedName>
</protein>
<name>A0AAP2DKB7_9BACT</name>
<dbReference type="AlphaFoldDB" id="A0AAP2DKB7"/>
<evidence type="ECO:0000313" key="3">
    <source>
        <dbReference type="Proteomes" id="UP001319200"/>
    </source>
</evidence>
<dbReference type="Gene3D" id="2.60.40.10">
    <property type="entry name" value="Immunoglobulins"/>
    <property type="match status" value="1"/>
</dbReference>
<dbReference type="EMBL" id="JAHESF010000012">
    <property type="protein sequence ID" value="MBT1697966.1"/>
    <property type="molecule type" value="Genomic_DNA"/>
</dbReference>
<dbReference type="InterPro" id="IPR013783">
    <property type="entry name" value="Ig-like_fold"/>
</dbReference>